<dbReference type="WBParaSite" id="nRc.2.0.1.t27122-RA">
    <property type="protein sequence ID" value="nRc.2.0.1.t27122-RA"/>
    <property type="gene ID" value="nRc.2.0.1.g27122"/>
</dbReference>
<dbReference type="InterPro" id="IPR052160">
    <property type="entry name" value="Gypsy_RT_Integrase-like"/>
</dbReference>
<evidence type="ECO:0000313" key="3">
    <source>
        <dbReference type="WBParaSite" id="nRc.2.0.1.t27122-RA"/>
    </source>
</evidence>
<proteinExistence type="predicted"/>
<dbReference type="AlphaFoldDB" id="A0A915JM06"/>
<keyword evidence="2" id="KW-1185">Reference proteome</keyword>
<protein>
    <submittedName>
        <fullName evidence="3">Integrase zinc-binding domain-containing protein</fullName>
    </submittedName>
</protein>
<dbReference type="Proteomes" id="UP000887565">
    <property type="component" value="Unplaced"/>
</dbReference>
<dbReference type="InterPro" id="IPR041588">
    <property type="entry name" value="Integrase_H2C2"/>
</dbReference>
<organism evidence="2 3">
    <name type="scientific">Romanomermis culicivorax</name>
    <name type="common">Nematode worm</name>
    <dbReference type="NCBI Taxonomy" id="13658"/>
    <lineage>
        <taxon>Eukaryota</taxon>
        <taxon>Metazoa</taxon>
        <taxon>Ecdysozoa</taxon>
        <taxon>Nematoda</taxon>
        <taxon>Enoplea</taxon>
        <taxon>Dorylaimia</taxon>
        <taxon>Mermithida</taxon>
        <taxon>Mermithoidea</taxon>
        <taxon>Mermithidae</taxon>
        <taxon>Romanomermis</taxon>
    </lineage>
</organism>
<dbReference type="Pfam" id="PF17921">
    <property type="entry name" value="Integrase_H2C2"/>
    <property type="match status" value="1"/>
</dbReference>
<accession>A0A915JM06</accession>
<name>A0A915JM06_ROMCU</name>
<dbReference type="PANTHER" id="PTHR47266">
    <property type="entry name" value="ENDONUCLEASE-RELATED"/>
    <property type="match status" value="1"/>
</dbReference>
<reference evidence="3" key="1">
    <citation type="submission" date="2022-11" db="UniProtKB">
        <authorList>
            <consortium name="WormBaseParasite"/>
        </authorList>
    </citation>
    <scope>IDENTIFICATION</scope>
</reference>
<evidence type="ECO:0000313" key="2">
    <source>
        <dbReference type="Proteomes" id="UP000887565"/>
    </source>
</evidence>
<sequence length="272" mass="31099">MFCNNLEKELKIQDELFEQHLQKHHQLAINEAKPPEQMRYEFDQTDTNLPTTSKAAEATDLINVVETRAKTRQKLAMTPQTDLEAPEIPEEDQIVNPADLPNQDQWPFTQQQSVDAQKVDPMPDQTPQKVENQVQQVNTAKLFYLNLSHQGINKITFLVKKHFWWAGIEQDIQNWVKSCNICQKTMKDCQPPPPLCPIQRVTPFDIVALDITTFNCLVSTVYNPVCITDAMAPEIIKNLRESQFGGVKIILIDTEQVLGLRYAALKNVVFGK</sequence>
<evidence type="ECO:0000259" key="1">
    <source>
        <dbReference type="Pfam" id="PF17921"/>
    </source>
</evidence>
<dbReference type="Gene3D" id="1.10.340.70">
    <property type="match status" value="1"/>
</dbReference>
<feature type="domain" description="Integrase zinc-binding" evidence="1">
    <location>
        <begin position="147"/>
        <end position="185"/>
    </location>
</feature>